<dbReference type="PANTHER" id="PTHR35604:SF2">
    <property type="entry name" value="TRANSPOSASE INSH FOR INSERTION SEQUENCE ELEMENT IS5A-RELATED"/>
    <property type="match status" value="1"/>
</dbReference>
<dbReference type="HOGENOM" id="CLU_045384_1_0_9"/>
<evidence type="ECO:0000313" key="10">
    <source>
        <dbReference type="EMBL" id="AEF95420.1"/>
    </source>
</evidence>
<dbReference type="GO" id="GO:0006313">
    <property type="term" value="P:DNA transposition"/>
    <property type="evidence" value="ECO:0007669"/>
    <property type="project" value="InterPro"/>
</dbReference>
<name>F6B724_DESCC</name>
<keyword evidence="11" id="KW-1185">Reference proteome</keyword>
<feature type="domain" description="Transposase IS4-like" evidence="1">
    <location>
        <begin position="148"/>
        <end position="267"/>
    </location>
</feature>
<evidence type="ECO:0000313" key="7">
    <source>
        <dbReference type="EMBL" id="AEF94449.1"/>
    </source>
</evidence>
<dbReference type="InterPro" id="IPR025668">
    <property type="entry name" value="Tnp_DDE_dom"/>
</dbReference>
<dbReference type="KEGG" id="dca:Desca_0141"/>
<feature type="domain" description="Transposase InsH N-terminal" evidence="2">
    <location>
        <begin position="33"/>
        <end position="118"/>
    </location>
</feature>
<dbReference type="PANTHER" id="PTHR35604">
    <property type="entry name" value="TRANSPOSASE INSH FOR INSERTION SEQUENCE ELEMENT IS5A-RELATED"/>
    <property type="match status" value="1"/>
</dbReference>
<dbReference type="Pfam" id="PF13751">
    <property type="entry name" value="DDE_Tnp_1_6"/>
    <property type="match status" value="1"/>
</dbReference>
<accession>F6B724</accession>
<evidence type="ECO:0000259" key="3">
    <source>
        <dbReference type="Pfam" id="PF13751"/>
    </source>
</evidence>
<feature type="domain" description="Transposase DDE" evidence="3">
    <location>
        <begin position="323"/>
        <end position="397"/>
    </location>
</feature>
<dbReference type="KEGG" id="dca:Desca_1772"/>
<dbReference type="Pfam" id="PF01609">
    <property type="entry name" value="DDE_Tnp_1"/>
    <property type="match status" value="1"/>
</dbReference>
<gene>
    <name evidence="4" type="ordered locus">Desca_0141</name>
    <name evidence="5" type="ordered locus">Desca_0851</name>
    <name evidence="6" type="ordered locus">Desca_0862</name>
    <name evidence="7" type="ordered locus">Desca_1596</name>
    <name evidence="8" type="ordered locus">Desca_1772</name>
    <name evidence="9" type="ordered locus">Desca_1843</name>
    <name evidence="10" type="ordered locus">Desca_2602</name>
</gene>
<dbReference type="EMBL" id="CP002736">
    <property type="protein sequence ID" value="AEF93731.1"/>
    <property type="molecule type" value="Genomic_DNA"/>
</dbReference>
<dbReference type="InterPro" id="IPR002559">
    <property type="entry name" value="Transposase_11"/>
</dbReference>
<dbReference type="RefSeq" id="WP_013809448.1">
    <property type="nucleotide sequence ID" value="NC_015565.1"/>
</dbReference>
<dbReference type="KEGG" id="dca:Desca_0862"/>
<reference evidence="7 11" key="1">
    <citation type="submission" date="2011-05" db="EMBL/GenBank/DDBJ databases">
        <title>Complete sequence of Desulfotomaculum carboxydivorans CO-1-SRB.</title>
        <authorList>
            <consortium name="US DOE Joint Genome Institute"/>
            <person name="Lucas S."/>
            <person name="Han J."/>
            <person name="Lapidus A."/>
            <person name="Cheng J.-F."/>
            <person name="Goodwin L."/>
            <person name="Pitluck S."/>
            <person name="Peters L."/>
            <person name="Mikhailova N."/>
            <person name="Lu M."/>
            <person name="Han C."/>
            <person name="Tapia R."/>
            <person name="Land M."/>
            <person name="Hauser L."/>
            <person name="Kyrpides N."/>
            <person name="Ivanova N."/>
            <person name="Pagani I."/>
            <person name="Stams A."/>
            <person name="Plugge C."/>
            <person name="Muyzer G."/>
            <person name="Kuever J."/>
            <person name="Parshina S."/>
            <person name="Ivanova A."/>
            <person name="Nazina T."/>
            <person name="Woyke T."/>
        </authorList>
    </citation>
    <scope>NUCLEOTIDE SEQUENCE [LARGE SCALE GENOMIC DNA]</scope>
    <source>
        <strain evidence="7">CO-1-SRB</strain>
        <strain evidence="11">DSM 14880 / VKM B-2319 / CO-1-SRB</strain>
    </source>
</reference>
<dbReference type="Pfam" id="PF05598">
    <property type="entry name" value="DUF772"/>
    <property type="match status" value="1"/>
</dbReference>
<dbReference type="STRING" id="868595.Desca_0141"/>
<dbReference type="Proteomes" id="UP000009226">
    <property type="component" value="Chromosome"/>
</dbReference>
<evidence type="ECO:0000313" key="11">
    <source>
        <dbReference type="Proteomes" id="UP000009226"/>
    </source>
</evidence>
<evidence type="ECO:0000313" key="6">
    <source>
        <dbReference type="EMBL" id="AEF93742.1"/>
    </source>
</evidence>
<dbReference type="GO" id="GO:0003677">
    <property type="term" value="F:DNA binding"/>
    <property type="evidence" value="ECO:0007669"/>
    <property type="project" value="InterPro"/>
</dbReference>
<dbReference type="KEGG" id="dca:Desca_1843"/>
<dbReference type="KEGG" id="dca:Desca_1596"/>
<sequence>MTKPEKSIKGSEVTLYILQQNLFSFEQWLEIESEYRLEPFFSVLDLRPYSQALCSDTKRGRKPENREAILRALLVAPFENISEFTALRERLVSDIRFRYQCGFELAKRVPSISTFSRVFGQIMEKEIAQKLFNDLVQQCLDEKIIVADTIAIDSTAIDAYEKKQPKSKSQETGNATWGAKYDTFRNKITWFGYKIHLAVDTSSELPIALEVTPANINDGDMGPTLIEKVAAQIPEGRLKYVIEDSGYDQQKNYEAAKAQRAQAIIPLNLRNAQEPPEGFSFNGTPKCSMGYEMVYWGCDKNFLKFRCPHALGKVDCPNGMAWCSSSNYGMVVKINVKDDLRRFSLPHRGTKRWEELYDKRTSVERCNSRLKENLTANDLHIRGIKKVTAYIYLNAIVLLATALASKKINCSPKQKVA</sequence>
<dbReference type="AlphaFoldDB" id="F6B724"/>
<dbReference type="KEGG" id="dca:Desca_0851"/>
<protein>
    <submittedName>
        <fullName evidence="7">Transposase IS4 family protein</fullName>
    </submittedName>
</protein>
<organism evidence="7 11">
    <name type="scientific">Desulfotomaculum nigrificans (strain DSM 14880 / VKM B-2319 / CO-1-SRB)</name>
    <name type="common">Desulfotomaculum carboxydivorans</name>
    <dbReference type="NCBI Taxonomy" id="868595"/>
    <lineage>
        <taxon>Bacteria</taxon>
        <taxon>Bacillati</taxon>
        <taxon>Bacillota</taxon>
        <taxon>Clostridia</taxon>
        <taxon>Eubacteriales</taxon>
        <taxon>Desulfotomaculaceae</taxon>
        <taxon>Desulfotomaculum</taxon>
    </lineage>
</organism>
<evidence type="ECO:0000313" key="4">
    <source>
        <dbReference type="EMBL" id="AEF93045.1"/>
    </source>
</evidence>
<evidence type="ECO:0000313" key="5">
    <source>
        <dbReference type="EMBL" id="AEF93731.1"/>
    </source>
</evidence>
<dbReference type="InterPro" id="IPR008490">
    <property type="entry name" value="Transposase_InsH_N"/>
</dbReference>
<dbReference type="EMBL" id="CP002736">
    <property type="protein sequence ID" value="AEF93045.1"/>
    <property type="molecule type" value="Genomic_DNA"/>
</dbReference>
<dbReference type="EMBL" id="CP002736">
    <property type="protein sequence ID" value="AEF93742.1"/>
    <property type="molecule type" value="Genomic_DNA"/>
</dbReference>
<dbReference type="EMBL" id="CP002736">
    <property type="protein sequence ID" value="AEF94688.1"/>
    <property type="molecule type" value="Genomic_DNA"/>
</dbReference>
<dbReference type="eggNOG" id="COG3039">
    <property type="taxonomic scope" value="Bacteria"/>
</dbReference>
<dbReference type="KEGG" id="dca:Desca_2602"/>
<dbReference type="EMBL" id="CP002736">
    <property type="protein sequence ID" value="AEF94619.1"/>
    <property type="molecule type" value="Genomic_DNA"/>
</dbReference>
<evidence type="ECO:0000313" key="9">
    <source>
        <dbReference type="EMBL" id="AEF94688.1"/>
    </source>
</evidence>
<evidence type="ECO:0000259" key="1">
    <source>
        <dbReference type="Pfam" id="PF01609"/>
    </source>
</evidence>
<evidence type="ECO:0000313" key="8">
    <source>
        <dbReference type="EMBL" id="AEF94619.1"/>
    </source>
</evidence>
<proteinExistence type="predicted"/>
<dbReference type="EMBL" id="CP002736">
    <property type="protein sequence ID" value="AEF94449.1"/>
    <property type="molecule type" value="Genomic_DNA"/>
</dbReference>
<dbReference type="GO" id="GO:0004803">
    <property type="term" value="F:transposase activity"/>
    <property type="evidence" value="ECO:0007669"/>
    <property type="project" value="InterPro"/>
</dbReference>
<evidence type="ECO:0000259" key="2">
    <source>
        <dbReference type="Pfam" id="PF05598"/>
    </source>
</evidence>
<dbReference type="EMBL" id="CP002736">
    <property type="protein sequence ID" value="AEF95420.1"/>
    <property type="molecule type" value="Genomic_DNA"/>
</dbReference>